<dbReference type="Gene3D" id="1.10.10.10">
    <property type="entry name" value="Winged helix-like DNA-binding domain superfamily/Winged helix DNA-binding domain"/>
    <property type="match status" value="1"/>
</dbReference>
<dbReference type="InterPro" id="IPR009057">
    <property type="entry name" value="Homeodomain-like_sf"/>
</dbReference>
<dbReference type="Proteomes" id="UP001595887">
    <property type="component" value="Unassembled WGS sequence"/>
</dbReference>
<evidence type="ECO:0000313" key="1">
    <source>
        <dbReference type="EMBL" id="MFC4290827.1"/>
    </source>
</evidence>
<comment type="caution">
    <text evidence="1">The sequence shown here is derived from an EMBL/GenBank/DDBJ whole genome shotgun (WGS) entry which is preliminary data.</text>
</comment>
<dbReference type="Pfam" id="PF04255">
    <property type="entry name" value="DUF433"/>
    <property type="match status" value="1"/>
</dbReference>
<reference evidence="2" key="1">
    <citation type="journal article" date="2019" name="Int. J. Syst. Evol. Microbiol.">
        <title>The Global Catalogue of Microorganisms (GCM) 10K type strain sequencing project: providing services to taxonomists for standard genome sequencing and annotation.</title>
        <authorList>
            <consortium name="The Broad Institute Genomics Platform"/>
            <consortium name="The Broad Institute Genome Sequencing Center for Infectious Disease"/>
            <person name="Wu L."/>
            <person name="Ma J."/>
        </authorList>
    </citation>
    <scope>NUCLEOTIDE SEQUENCE [LARGE SCALE GENOMIC DNA]</scope>
    <source>
        <strain evidence="2">CECT 8531</strain>
    </source>
</reference>
<protein>
    <submittedName>
        <fullName evidence="1">DUF433 domain-containing protein</fullName>
    </submittedName>
</protein>
<organism evidence="1 2">
    <name type="scientific">Sphingorhabdus arenilitoris</name>
    <dbReference type="NCBI Taxonomy" id="1490041"/>
    <lineage>
        <taxon>Bacteria</taxon>
        <taxon>Pseudomonadati</taxon>
        <taxon>Pseudomonadota</taxon>
        <taxon>Alphaproteobacteria</taxon>
        <taxon>Sphingomonadales</taxon>
        <taxon>Sphingomonadaceae</taxon>
        <taxon>Sphingorhabdus</taxon>
    </lineage>
</organism>
<dbReference type="InterPro" id="IPR036388">
    <property type="entry name" value="WH-like_DNA-bd_sf"/>
</dbReference>
<keyword evidence="2" id="KW-1185">Reference proteome</keyword>
<dbReference type="EMBL" id="JBHSDH010000005">
    <property type="protein sequence ID" value="MFC4290827.1"/>
    <property type="molecule type" value="Genomic_DNA"/>
</dbReference>
<proteinExistence type="predicted"/>
<evidence type="ECO:0000313" key="2">
    <source>
        <dbReference type="Proteomes" id="UP001595887"/>
    </source>
</evidence>
<name>A0ABV8RD26_9SPHN</name>
<gene>
    <name evidence="1" type="ORF">ACFOWX_00155</name>
</gene>
<dbReference type="InterPro" id="IPR007367">
    <property type="entry name" value="DUF433"/>
</dbReference>
<dbReference type="RefSeq" id="WP_381420429.1">
    <property type="nucleotide sequence ID" value="NZ_JBHSDH010000005.1"/>
</dbReference>
<sequence>MEFNHTNFASYQPAEAARLTGVSSQRIKRWLEGYTSGSGTSAKNQPPLWNSRYSEYDDCYFGFLDLIEIRFVDAFVKAGLSIQAVRTLLSRAREIAESDYPLSTHQFKTDGRTLFLEVWGSDDAKAIDVKNGQLAFHAIVKPSFVDLEFDSNSVTKWYVSGRNKQISIDPNLAFGQPVVDQTSIPTARLWEAYQADGDVKSVARQFEISLRQVKHAIEFEHRLASQN</sequence>
<accession>A0ABV8RD26</accession>
<dbReference type="SUPFAM" id="SSF46689">
    <property type="entry name" value="Homeodomain-like"/>
    <property type="match status" value="1"/>
</dbReference>